<evidence type="ECO:0000259" key="4">
    <source>
        <dbReference type="SMART" id="SM00797"/>
    </source>
</evidence>
<feature type="domain" description="Carboxyltransferase" evidence="4">
    <location>
        <begin position="25"/>
        <end position="307"/>
    </location>
</feature>
<organism evidence="5 6">
    <name type="scientific">Bacillus salipaludis</name>
    <dbReference type="NCBI Taxonomy" id="2547811"/>
    <lineage>
        <taxon>Bacteria</taxon>
        <taxon>Bacillati</taxon>
        <taxon>Bacillota</taxon>
        <taxon>Bacilli</taxon>
        <taxon>Bacillales</taxon>
        <taxon>Bacillaceae</taxon>
        <taxon>Bacillus</taxon>
    </lineage>
</organism>
<dbReference type="InterPro" id="IPR029000">
    <property type="entry name" value="Cyclophilin-like_dom_sf"/>
</dbReference>
<evidence type="ECO:0000256" key="3">
    <source>
        <dbReference type="ARBA" id="ARBA00022840"/>
    </source>
</evidence>
<keyword evidence="2" id="KW-0378">Hydrolase</keyword>
<dbReference type="SUPFAM" id="SSF50891">
    <property type="entry name" value="Cyclophilin-like"/>
    <property type="match status" value="1"/>
</dbReference>
<dbReference type="Proteomes" id="UP001623041">
    <property type="component" value="Unassembled WGS sequence"/>
</dbReference>
<accession>A0ABW8RM46</accession>
<dbReference type="Pfam" id="PF02626">
    <property type="entry name" value="CT_A_B"/>
    <property type="match status" value="1"/>
</dbReference>
<evidence type="ECO:0000313" key="6">
    <source>
        <dbReference type="Proteomes" id="UP001623041"/>
    </source>
</evidence>
<evidence type="ECO:0000256" key="2">
    <source>
        <dbReference type="ARBA" id="ARBA00022801"/>
    </source>
</evidence>
<keyword evidence="1" id="KW-0547">Nucleotide-binding</keyword>
<comment type="caution">
    <text evidence="5">The sequence shown here is derived from an EMBL/GenBank/DDBJ whole genome shotgun (WGS) entry which is preliminary data.</text>
</comment>
<dbReference type="PANTHER" id="PTHR43309:SF5">
    <property type="entry name" value="5-OXOPROLINASE SUBUNIT C"/>
    <property type="match status" value="1"/>
</dbReference>
<keyword evidence="3" id="KW-0067">ATP-binding</keyword>
<reference evidence="5 6" key="1">
    <citation type="submission" date="2024-11" db="EMBL/GenBank/DDBJ databases">
        <authorList>
            <person name="Lucas J.A."/>
        </authorList>
    </citation>
    <scope>NUCLEOTIDE SEQUENCE [LARGE SCALE GENOMIC DNA]</scope>
    <source>
        <strain evidence="5 6">Z 5.4</strain>
    </source>
</reference>
<keyword evidence="6" id="KW-1185">Reference proteome</keyword>
<dbReference type="InterPro" id="IPR003778">
    <property type="entry name" value="CT_A_B"/>
</dbReference>
<evidence type="ECO:0000256" key="1">
    <source>
        <dbReference type="ARBA" id="ARBA00022741"/>
    </source>
</evidence>
<dbReference type="SMART" id="SM00797">
    <property type="entry name" value="AHS2"/>
    <property type="match status" value="1"/>
</dbReference>
<proteinExistence type="predicted"/>
<dbReference type="PANTHER" id="PTHR43309">
    <property type="entry name" value="5-OXOPROLINASE SUBUNIT C"/>
    <property type="match status" value="1"/>
</dbReference>
<protein>
    <submittedName>
        <fullName evidence="5">Biotin-dependent carboxyltransferase family protein</fullName>
    </submittedName>
</protein>
<sequence>MEFVTVIKPGFLTTVQDLGRRHYRIFGVSVSGVMDSVSFRLANILVGNDLNEAALEVTLVGPRLQFNASSVIAITGADLTPLLNGQPIQMWKALKVQKGDELHFGGCQYGARSYIAFAGGVQVPMVMGSRSTYVRGEYGGIDGRPLKAGDEIPIGTSRFQFSQLHGRRIRPTDLPEFERERPIQFILGPDHQEFTEQSIETFIHSPYIVTNDSDRMGYRLQGAQLEHINGADIISDFITIGTIQVPGSGQPIVHMADCGTSGGYTKLGVVIGADIPYLAQRKPGDRICFEPVEIEEAQEKWKFQEQLISQLELSANFIPIR</sequence>
<dbReference type="NCBIfam" id="TIGR00724">
    <property type="entry name" value="urea_amlyse_rel"/>
    <property type="match status" value="1"/>
</dbReference>
<dbReference type="RefSeq" id="WP_406583071.1">
    <property type="nucleotide sequence ID" value="NZ_JBJHQH010000025.1"/>
</dbReference>
<evidence type="ECO:0000313" key="5">
    <source>
        <dbReference type="EMBL" id="MFK9094606.1"/>
    </source>
</evidence>
<name>A0ABW8RM46_9BACI</name>
<gene>
    <name evidence="5" type="ORF">ACJEBI_24430</name>
</gene>
<dbReference type="Gene3D" id="2.40.100.10">
    <property type="entry name" value="Cyclophilin-like"/>
    <property type="match status" value="1"/>
</dbReference>
<dbReference type="InterPro" id="IPR052708">
    <property type="entry name" value="PxpC"/>
</dbReference>
<dbReference type="EMBL" id="JBJHQH010000025">
    <property type="protein sequence ID" value="MFK9094606.1"/>
    <property type="molecule type" value="Genomic_DNA"/>
</dbReference>